<feature type="coiled-coil region" evidence="1">
    <location>
        <begin position="579"/>
        <end position="637"/>
    </location>
</feature>
<comment type="caution">
    <text evidence="2">The sequence shown here is derived from an EMBL/GenBank/DDBJ whole genome shotgun (WGS) entry which is preliminary data.</text>
</comment>
<protein>
    <submittedName>
        <fullName evidence="2">Phosphoesterase</fullName>
    </submittedName>
</protein>
<feature type="coiled-coil region" evidence="1">
    <location>
        <begin position="452"/>
        <end position="486"/>
    </location>
</feature>
<accession>A0ABQ1JD86</accession>
<dbReference type="Gene3D" id="3.40.50.300">
    <property type="entry name" value="P-loop containing nucleotide triphosphate hydrolases"/>
    <property type="match status" value="2"/>
</dbReference>
<evidence type="ECO:0000256" key="1">
    <source>
        <dbReference type="SAM" id="Coils"/>
    </source>
</evidence>
<dbReference type="Gene3D" id="3.20.20.140">
    <property type="entry name" value="Metal-dependent hydrolases"/>
    <property type="match status" value="1"/>
</dbReference>
<dbReference type="SUPFAM" id="SSF89550">
    <property type="entry name" value="PHP domain-like"/>
    <property type="match status" value="1"/>
</dbReference>
<evidence type="ECO:0000313" key="3">
    <source>
        <dbReference type="Proteomes" id="UP000628854"/>
    </source>
</evidence>
<evidence type="ECO:0000313" key="2">
    <source>
        <dbReference type="EMBL" id="GGB63554.1"/>
    </source>
</evidence>
<organism evidence="2 3">
    <name type="scientific">Henriciella pelagia</name>
    <dbReference type="NCBI Taxonomy" id="1977912"/>
    <lineage>
        <taxon>Bacteria</taxon>
        <taxon>Pseudomonadati</taxon>
        <taxon>Pseudomonadota</taxon>
        <taxon>Alphaproteobacteria</taxon>
        <taxon>Hyphomonadales</taxon>
        <taxon>Hyphomonadaceae</taxon>
        <taxon>Henriciella</taxon>
    </lineage>
</organism>
<dbReference type="Proteomes" id="UP000628854">
    <property type="component" value="Unassembled WGS sequence"/>
</dbReference>
<dbReference type="InterPro" id="IPR027417">
    <property type="entry name" value="P-loop_NTPase"/>
</dbReference>
<reference evidence="3" key="1">
    <citation type="journal article" date="2019" name="Int. J. Syst. Evol. Microbiol.">
        <title>The Global Catalogue of Microorganisms (GCM) 10K type strain sequencing project: providing services to taxonomists for standard genome sequencing and annotation.</title>
        <authorList>
            <consortium name="The Broad Institute Genomics Platform"/>
            <consortium name="The Broad Institute Genome Sequencing Center for Infectious Disease"/>
            <person name="Wu L."/>
            <person name="Ma J."/>
        </authorList>
    </citation>
    <scope>NUCLEOTIDE SEQUENCE [LARGE SCALE GENOMIC DNA]</scope>
    <source>
        <strain evidence="3">CGMCC 1.15928</strain>
    </source>
</reference>
<dbReference type="EMBL" id="BMKF01000001">
    <property type="protein sequence ID" value="GGB63554.1"/>
    <property type="molecule type" value="Genomic_DNA"/>
</dbReference>
<sequence>MIDYAGARFFKCDLQMQTPADAKHWMGEKYDMSVDAPKAAAEYISRCLAESLEVIAITDHNFASKDFIPLLRREASSQAKGAPITIFPGFEFTANVGKGVHVLALFDPDKDLNEIDHILTECGVPNPRQSSSGDHLPSSKPLSEILDIVQGKHKGIVILPHVQSNDGIFDNNKIAEWLQADEFRREQLLAVEIPKSVSKMSQGFQNLLSNGPLCDPAWKRVRPIAKLMSSDCKSINPSDKTPNHIGHRFSWIRMSKPSIESLRQAFLDESSRIRISDDHDSCPDKSIGHPHISSISVKGAQFLSDTAIKFSPHLNAFIGGRGTGKSTLLEYLRIALGRTSEVPEALRADFESLQSTLQNGGSVSITYWTGSDYEQDEWQLDCFNGREPTVNGDAEVGRLDSFFPARVYSRSQIEEIANDPKRQRDILDDLNGAELQKLEGIERELVSTLQSKNSALSQYSDLQREQAELRSQILTLQARIKKVQDKSAALDGWQNWEREKRLISRFEALLEERLAQLSSVAAQLPLQLLITDLESPQKDIVARVQAQIQKISAELKINVAQAIDSARTKAAAAKDDTERQKWEDGLKKAEEQYETALASLEADGVDPNDHKRNVELLDSLQQRLAAVSKKLEGIDKLRTEIRELVTSELAQVWRAQFEVRVSAAKQLNEAVPRTNSGAPTVKCEVLKHGDLGSFLNQMKHIPQDNRRVSKEDWRLVLEAAFSKGLTDDLPPVLILEEWINQYSKGQSNIPGFPSDVSRKKLETIADWMPEEVINTCLFTRIPDAVTVALHRREDGKKVGELRGRNLSAGQKSTTVLSMILAAGSEPVLIDQPEDDLDNEFVYEQLVPLLRERKEERQIIVVSHNANIPVNGDAELIIPLEVANSRGAIKTLKGIPCIGALDRSETRDSVELILEGSADAFRRRREKYGF</sequence>
<dbReference type="NCBIfam" id="NF045780">
    <property type="entry name" value="TrlF_fam_ATP"/>
    <property type="match status" value="1"/>
</dbReference>
<proteinExistence type="predicted"/>
<dbReference type="InterPro" id="IPR054787">
    <property type="entry name" value="TrlF_ATPase"/>
</dbReference>
<keyword evidence="3" id="KW-1185">Reference proteome</keyword>
<dbReference type="InterPro" id="IPR016195">
    <property type="entry name" value="Pol/histidinol_Pase-like"/>
</dbReference>
<dbReference type="PANTHER" id="PTHR32182">
    <property type="entry name" value="DNA REPLICATION AND REPAIR PROTEIN RECF"/>
    <property type="match status" value="1"/>
</dbReference>
<gene>
    <name evidence="2" type="ORF">GCM10011503_10330</name>
</gene>
<dbReference type="RefSeq" id="WP_084391553.1">
    <property type="nucleotide sequence ID" value="NZ_BMKF01000001.1"/>
</dbReference>
<dbReference type="SUPFAM" id="SSF52540">
    <property type="entry name" value="P-loop containing nucleoside triphosphate hydrolases"/>
    <property type="match status" value="1"/>
</dbReference>
<name>A0ABQ1JD86_9PROT</name>
<keyword evidence="1" id="KW-0175">Coiled coil</keyword>
<dbReference type="PANTHER" id="PTHR32182:SF22">
    <property type="entry name" value="ATP-DEPENDENT ENDONUCLEASE, OLD FAMILY-RELATED"/>
    <property type="match status" value="1"/>
</dbReference>